<evidence type="ECO:0000313" key="3">
    <source>
        <dbReference type="EMBL" id="CAE2303137.1"/>
    </source>
</evidence>
<evidence type="ECO:0000256" key="1">
    <source>
        <dbReference type="PROSITE-ProRule" id="PRU00087"/>
    </source>
</evidence>
<feature type="region of interest" description="Disordered" evidence="2">
    <location>
        <begin position="138"/>
        <end position="294"/>
    </location>
</feature>
<dbReference type="SUPFAM" id="SSF81296">
    <property type="entry name" value="E set domains"/>
    <property type="match status" value="1"/>
</dbReference>
<evidence type="ECO:0000256" key="2">
    <source>
        <dbReference type="SAM" id="MobiDB-lite"/>
    </source>
</evidence>
<gene>
    <name evidence="3" type="ORF">NAES01612_LOCUS10260</name>
</gene>
<dbReference type="Pfam" id="PF00630">
    <property type="entry name" value="Filamin"/>
    <property type="match status" value="1"/>
</dbReference>
<accession>A0A7S4NRR8</accession>
<proteinExistence type="predicted"/>
<feature type="compositionally biased region" description="Basic and acidic residues" evidence="2">
    <location>
        <begin position="935"/>
        <end position="951"/>
    </location>
</feature>
<feature type="repeat" description="Filamin" evidence="1">
    <location>
        <begin position="883"/>
        <end position="918"/>
    </location>
</feature>
<organism evidence="3">
    <name type="scientific">Paramoeba aestuarina</name>
    <dbReference type="NCBI Taxonomy" id="180227"/>
    <lineage>
        <taxon>Eukaryota</taxon>
        <taxon>Amoebozoa</taxon>
        <taxon>Discosea</taxon>
        <taxon>Flabellinia</taxon>
        <taxon>Dactylopodida</taxon>
        <taxon>Paramoebidae</taxon>
        <taxon>Paramoeba</taxon>
    </lineage>
</organism>
<dbReference type="InterPro" id="IPR014756">
    <property type="entry name" value="Ig_E-set"/>
</dbReference>
<dbReference type="InterPro" id="IPR017868">
    <property type="entry name" value="Filamin/ABP280_repeat-like"/>
</dbReference>
<feature type="compositionally biased region" description="Pro residues" evidence="2">
    <location>
        <begin position="252"/>
        <end position="262"/>
    </location>
</feature>
<feature type="region of interest" description="Disordered" evidence="2">
    <location>
        <begin position="927"/>
        <end position="963"/>
    </location>
</feature>
<dbReference type="InterPro" id="IPR013783">
    <property type="entry name" value="Ig-like_fold"/>
</dbReference>
<sequence>MTPEQQMMMFQMMMQQQMMMQGGGVQPGGEAVAVPGAVAPAAAGTPQPEVAVSSADEITDDTSIGVMLATLNQKLKKSQKMMTKWQEYIEDDQCLETVGELVTVIKHPEAWKDFGLPAIAKIAIEELLHGLVAPASDAKPKPATGSTPAPAPEATPAPQEKEVTEEEVISQPPPVPPASESEDAKDEPPAPPIPEAKADETEELPPPPIPEAEDDDEPPPPPIPEEGFGEAEKLPAPPAPPVAEEGEEGWFPPTPPPQPPGPAEEAAAASEEKKETPEEEQQGQQGPTVDLKPGEVLGMEMGTVLPTEEGAREAFSGDEEIQYWIEDMGAVTAENQTGFHVVVTNTGGKQAYENQNLYLQNIVVEVHGPRGAIDVIAKLLPIQGPGVPDNVVTDFSTEAAFLFLSSSIQEECPFSVGDSLAFTEKMTSIWFAFTPPEEGVYSLYIFHNEQEVGAAEFDVFGKGMVGDDGMLPDTVAPPPETPFQTSTLRGLICEIDGLEEFVKAGVEAKFTVRPVNEKREPQRVFVQLQTMIKGPDGRIIKATVVPREDGTYDIFCNPPKKGQYQVQLLENAELVATQPNEIFMQAYGDEAEDANVQKGIMRVLVADDAVLKQLGLNSTVKTVKVSQNTTNTELKELVLKHMSRGMNLKQLKAIEARCKTFSIKEVGEGDEEIRALGIHERVWPWERDHGTKTTRLVFSHAKGHVQVYLQEDALLEQLGLQNTSKNVEVRPDTDSRELRSKMLQVMTKGLNTQQQKAVRQQCKYYRIYEVVTSTGTVRRLEENEFVWAWERNNPGETQLVFKQLIGLLNFAIGYPETSVQVGQPVEVRVKVRDPDRGNQLVNNHRGELALFVCPAGEGADEEDLDEGMDDLLTKVIAEKVEQDGVFAMNFTPPEAGYFHMMMKFNGFPLQDRVYKLHVVTKNAKKKGLFGKPSLKRHDSAAGDSKGKKEGGSKFSKPKMKMKR</sequence>
<feature type="repeat" description="Filamin" evidence="1">
    <location>
        <begin position="497"/>
        <end position="584"/>
    </location>
</feature>
<protein>
    <submittedName>
        <fullName evidence="3">Uncharacterized protein</fullName>
    </submittedName>
</protein>
<dbReference type="EMBL" id="HBKR01015520">
    <property type="protein sequence ID" value="CAE2303137.1"/>
    <property type="molecule type" value="Transcribed_RNA"/>
</dbReference>
<dbReference type="Gene3D" id="2.60.40.10">
    <property type="entry name" value="Immunoglobulins"/>
    <property type="match status" value="1"/>
</dbReference>
<dbReference type="PROSITE" id="PS50194">
    <property type="entry name" value="FILAMIN_REPEAT"/>
    <property type="match status" value="2"/>
</dbReference>
<name>A0A7S4NRR8_9EUKA</name>
<reference evidence="3" key="1">
    <citation type="submission" date="2021-01" db="EMBL/GenBank/DDBJ databases">
        <authorList>
            <person name="Corre E."/>
            <person name="Pelletier E."/>
            <person name="Niang G."/>
            <person name="Scheremetjew M."/>
            <person name="Finn R."/>
            <person name="Kale V."/>
            <person name="Holt S."/>
            <person name="Cochrane G."/>
            <person name="Meng A."/>
            <person name="Brown T."/>
            <person name="Cohen L."/>
        </authorList>
    </citation>
    <scope>NUCLEOTIDE SEQUENCE</scope>
    <source>
        <strain evidence="3">SoJaBio B1-5/56/2</strain>
    </source>
</reference>
<dbReference type="AlphaFoldDB" id="A0A7S4NRR8"/>